<proteinExistence type="predicted"/>
<feature type="region of interest" description="Disordered" evidence="1">
    <location>
        <begin position="44"/>
        <end position="122"/>
    </location>
</feature>
<evidence type="ECO:0000313" key="2">
    <source>
        <dbReference type="EMBL" id="KAH7975311.1"/>
    </source>
</evidence>
<dbReference type="AlphaFoldDB" id="A0A9D4T551"/>
<dbReference type="EMBL" id="JABSTV010001246">
    <property type="protein sequence ID" value="KAH7975311.1"/>
    <property type="molecule type" value="Genomic_DNA"/>
</dbReference>
<keyword evidence="3" id="KW-1185">Reference proteome</keyword>
<comment type="caution">
    <text evidence="2">The sequence shown here is derived from an EMBL/GenBank/DDBJ whole genome shotgun (WGS) entry which is preliminary data.</text>
</comment>
<name>A0A9D4T551_RHISA</name>
<evidence type="ECO:0000256" key="1">
    <source>
        <dbReference type="SAM" id="MobiDB-lite"/>
    </source>
</evidence>
<reference evidence="2" key="2">
    <citation type="submission" date="2021-09" db="EMBL/GenBank/DDBJ databases">
        <authorList>
            <person name="Jia N."/>
            <person name="Wang J."/>
            <person name="Shi W."/>
            <person name="Du L."/>
            <person name="Sun Y."/>
            <person name="Zhan W."/>
            <person name="Jiang J."/>
            <person name="Wang Q."/>
            <person name="Zhang B."/>
            <person name="Ji P."/>
            <person name="Sakyi L.B."/>
            <person name="Cui X."/>
            <person name="Yuan T."/>
            <person name="Jiang B."/>
            <person name="Yang W."/>
            <person name="Lam T.T.-Y."/>
            <person name="Chang Q."/>
            <person name="Ding S."/>
            <person name="Wang X."/>
            <person name="Zhu J."/>
            <person name="Ruan X."/>
            <person name="Zhao L."/>
            <person name="Wei J."/>
            <person name="Que T."/>
            <person name="Du C."/>
            <person name="Cheng J."/>
            <person name="Dai P."/>
            <person name="Han X."/>
            <person name="Huang E."/>
            <person name="Gao Y."/>
            <person name="Liu J."/>
            <person name="Shao H."/>
            <person name="Ye R."/>
            <person name="Li L."/>
            <person name="Wei W."/>
            <person name="Wang X."/>
            <person name="Wang C."/>
            <person name="Huo Q."/>
            <person name="Li W."/>
            <person name="Guo W."/>
            <person name="Chen H."/>
            <person name="Chen S."/>
            <person name="Zhou L."/>
            <person name="Zhou L."/>
            <person name="Ni X."/>
            <person name="Tian J."/>
            <person name="Zhou Y."/>
            <person name="Sheng Y."/>
            <person name="Liu T."/>
            <person name="Pan Y."/>
            <person name="Xia L."/>
            <person name="Li J."/>
            <person name="Zhao F."/>
            <person name="Cao W."/>
        </authorList>
    </citation>
    <scope>NUCLEOTIDE SEQUENCE</scope>
    <source>
        <strain evidence="2">Rsan-2018</strain>
        <tissue evidence="2">Larvae</tissue>
    </source>
</reference>
<dbReference type="Proteomes" id="UP000821837">
    <property type="component" value="Chromosome 10"/>
</dbReference>
<evidence type="ECO:0000313" key="3">
    <source>
        <dbReference type="Proteomes" id="UP000821837"/>
    </source>
</evidence>
<accession>A0A9D4T551</accession>
<reference evidence="2" key="1">
    <citation type="journal article" date="2020" name="Cell">
        <title>Large-Scale Comparative Analyses of Tick Genomes Elucidate Their Genetic Diversity and Vector Capacities.</title>
        <authorList>
            <consortium name="Tick Genome and Microbiome Consortium (TIGMIC)"/>
            <person name="Jia N."/>
            <person name="Wang J."/>
            <person name="Shi W."/>
            <person name="Du L."/>
            <person name="Sun Y."/>
            <person name="Zhan W."/>
            <person name="Jiang J.F."/>
            <person name="Wang Q."/>
            <person name="Zhang B."/>
            <person name="Ji P."/>
            <person name="Bell-Sakyi L."/>
            <person name="Cui X.M."/>
            <person name="Yuan T.T."/>
            <person name="Jiang B.G."/>
            <person name="Yang W.F."/>
            <person name="Lam T.T."/>
            <person name="Chang Q.C."/>
            <person name="Ding S.J."/>
            <person name="Wang X.J."/>
            <person name="Zhu J.G."/>
            <person name="Ruan X.D."/>
            <person name="Zhao L."/>
            <person name="Wei J.T."/>
            <person name="Ye R.Z."/>
            <person name="Que T.C."/>
            <person name="Du C.H."/>
            <person name="Zhou Y.H."/>
            <person name="Cheng J.X."/>
            <person name="Dai P.F."/>
            <person name="Guo W.B."/>
            <person name="Han X.H."/>
            <person name="Huang E.J."/>
            <person name="Li L.F."/>
            <person name="Wei W."/>
            <person name="Gao Y.C."/>
            <person name="Liu J.Z."/>
            <person name="Shao H.Z."/>
            <person name="Wang X."/>
            <person name="Wang C.C."/>
            <person name="Yang T.C."/>
            <person name="Huo Q.B."/>
            <person name="Li W."/>
            <person name="Chen H.Y."/>
            <person name="Chen S.E."/>
            <person name="Zhou L.G."/>
            <person name="Ni X.B."/>
            <person name="Tian J.H."/>
            <person name="Sheng Y."/>
            <person name="Liu T."/>
            <person name="Pan Y.S."/>
            <person name="Xia L.Y."/>
            <person name="Li J."/>
            <person name="Zhao F."/>
            <person name="Cao W.C."/>
        </authorList>
    </citation>
    <scope>NUCLEOTIDE SEQUENCE</scope>
    <source>
        <strain evidence="2">Rsan-2018</strain>
    </source>
</reference>
<sequence length="155" mass="17496">MPVVKYDLHKIWSGNTRHHRLYKETRKISGEDFSARSCTAVIGSVDAPDSRRPAASSRRGTPRNPRVTDDKQNSTAHSHRNMHNTPCGNVERTAPSRSSKGPRLVRRDDHRSSKAVVKADNVSRGDMRNCRRLAFAPLVKIRTNLEKMACKVRTP</sequence>
<organism evidence="2 3">
    <name type="scientific">Rhipicephalus sanguineus</name>
    <name type="common">Brown dog tick</name>
    <name type="synonym">Ixodes sanguineus</name>
    <dbReference type="NCBI Taxonomy" id="34632"/>
    <lineage>
        <taxon>Eukaryota</taxon>
        <taxon>Metazoa</taxon>
        <taxon>Ecdysozoa</taxon>
        <taxon>Arthropoda</taxon>
        <taxon>Chelicerata</taxon>
        <taxon>Arachnida</taxon>
        <taxon>Acari</taxon>
        <taxon>Parasitiformes</taxon>
        <taxon>Ixodida</taxon>
        <taxon>Ixodoidea</taxon>
        <taxon>Ixodidae</taxon>
        <taxon>Rhipicephalinae</taxon>
        <taxon>Rhipicephalus</taxon>
        <taxon>Rhipicephalus</taxon>
    </lineage>
</organism>
<gene>
    <name evidence="2" type="ORF">HPB52_000572</name>
</gene>
<protein>
    <submittedName>
        <fullName evidence="2">Uncharacterized protein</fullName>
    </submittedName>
</protein>